<sequence length="65" mass="7119">MDIADLRDGHRKPLSQLQPVTALRGRSLTLSFFAASISDADFRLHRTPASAGTIQFVPLAILNWG</sequence>
<reference evidence="1 2" key="1">
    <citation type="submission" date="2015-11" db="EMBL/GenBank/DDBJ databases">
        <title>Draft Genome Sequence of the Strain BR 10303 (Bradyrhizobium sp.) isolated from nodules of Centrolobium paraense.</title>
        <authorList>
            <person name="Zelli J.E."/>
            <person name="Simoes-Araujo J.L."/>
            <person name="Barauna A.C."/>
            <person name="Silva K."/>
        </authorList>
    </citation>
    <scope>NUCLEOTIDE SEQUENCE [LARGE SCALE GENOMIC DNA]</scope>
    <source>
        <strain evidence="1 2">BR 10303</strain>
    </source>
</reference>
<evidence type="ECO:0000313" key="2">
    <source>
        <dbReference type="Proteomes" id="UP000057737"/>
    </source>
</evidence>
<name>A0A109JI49_9BRAD</name>
<dbReference type="AlphaFoldDB" id="A0A109JI49"/>
<proteinExistence type="predicted"/>
<protein>
    <submittedName>
        <fullName evidence="1">Uncharacterized protein</fullName>
    </submittedName>
</protein>
<dbReference type="EMBL" id="LNCU01000102">
    <property type="protein sequence ID" value="KWV49288.1"/>
    <property type="molecule type" value="Genomic_DNA"/>
</dbReference>
<keyword evidence="2" id="KW-1185">Reference proteome</keyword>
<gene>
    <name evidence="1" type="ORF">AS156_16230</name>
</gene>
<evidence type="ECO:0000313" key="1">
    <source>
        <dbReference type="EMBL" id="KWV49288.1"/>
    </source>
</evidence>
<dbReference type="Proteomes" id="UP000057737">
    <property type="component" value="Unassembled WGS sequence"/>
</dbReference>
<organism evidence="1 2">
    <name type="scientific">Bradyrhizobium macuxiense</name>
    <dbReference type="NCBI Taxonomy" id="1755647"/>
    <lineage>
        <taxon>Bacteria</taxon>
        <taxon>Pseudomonadati</taxon>
        <taxon>Pseudomonadota</taxon>
        <taxon>Alphaproteobacteria</taxon>
        <taxon>Hyphomicrobiales</taxon>
        <taxon>Nitrobacteraceae</taxon>
        <taxon>Bradyrhizobium</taxon>
    </lineage>
</organism>
<accession>A0A109JI49</accession>
<comment type="caution">
    <text evidence="1">The sequence shown here is derived from an EMBL/GenBank/DDBJ whole genome shotgun (WGS) entry which is preliminary data.</text>
</comment>